<dbReference type="AlphaFoldDB" id="A0A2S2F9M6"/>
<feature type="chain" id="PRO_5015584637" description="Lipoprotein" evidence="2">
    <location>
        <begin position="23"/>
        <end position="219"/>
    </location>
</feature>
<reference evidence="3" key="1">
    <citation type="submission" date="2019-08" db="EMBL/GenBank/DDBJ databases">
        <title>The complete genome of Acinetobacter defluvii strain WCHAD010030.</title>
        <authorList>
            <person name="Hu Y."/>
            <person name="Qin J."/>
            <person name="Feng Y."/>
            <person name="Zong Z."/>
        </authorList>
    </citation>
    <scope>NUCLEOTIDE SEQUENCE</scope>
    <source>
        <strain evidence="3">WCHA30</strain>
    </source>
</reference>
<dbReference type="PROSITE" id="PS51257">
    <property type="entry name" value="PROKAR_LIPOPROTEIN"/>
    <property type="match status" value="1"/>
</dbReference>
<organism evidence="3 4">
    <name type="scientific">Acinetobacter defluvii</name>
    <dbReference type="NCBI Taxonomy" id="1871111"/>
    <lineage>
        <taxon>Bacteria</taxon>
        <taxon>Pseudomonadati</taxon>
        <taxon>Pseudomonadota</taxon>
        <taxon>Gammaproteobacteria</taxon>
        <taxon>Moraxellales</taxon>
        <taxon>Moraxellaceae</taxon>
        <taxon>Acinetobacter</taxon>
    </lineage>
</organism>
<feature type="region of interest" description="Disordered" evidence="1">
    <location>
        <begin position="20"/>
        <end position="41"/>
    </location>
</feature>
<evidence type="ECO:0000256" key="1">
    <source>
        <dbReference type="SAM" id="MobiDB-lite"/>
    </source>
</evidence>
<keyword evidence="2" id="KW-0732">Signal</keyword>
<accession>A0A2S2F9M6</accession>
<evidence type="ECO:0008006" key="5">
    <source>
        <dbReference type="Google" id="ProtNLM"/>
    </source>
</evidence>
<keyword evidence="4" id="KW-1185">Reference proteome</keyword>
<protein>
    <recommendedName>
        <fullName evidence="5">Lipoprotein</fullName>
    </recommendedName>
</protein>
<name>A0A2S2F9M6_9GAMM</name>
<evidence type="ECO:0000256" key="2">
    <source>
        <dbReference type="SAM" id="SignalP"/>
    </source>
</evidence>
<dbReference type="EMBL" id="CP029397">
    <property type="protein sequence ID" value="AWL27673.1"/>
    <property type="molecule type" value="Genomic_DNA"/>
</dbReference>
<dbReference type="Proteomes" id="UP000245977">
    <property type="component" value="Chromosome"/>
</dbReference>
<evidence type="ECO:0000313" key="4">
    <source>
        <dbReference type="Proteomes" id="UP000245977"/>
    </source>
</evidence>
<evidence type="ECO:0000313" key="3">
    <source>
        <dbReference type="EMBL" id="AWL27673.1"/>
    </source>
</evidence>
<dbReference type="KEGG" id="adv:DJ533_03220"/>
<feature type="signal peptide" evidence="2">
    <location>
        <begin position="1"/>
        <end position="22"/>
    </location>
</feature>
<dbReference type="OrthoDB" id="6699297at2"/>
<gene>
    <name evidence="3" type="ORF">DJ533_03220</name>
</gene>
<proteinExistence type="predicted"/>
<feature type="compositionally biased region" description="Low complexity" evidence="1">
    <location>
        <begin position="26"/>
        <end position="37"/>
    </location>
</feature>
<sequence length="219" mass="24268">MKIQTSLLAITLTLLASGCSQNHEPSSGSEQSQSTETAATSKVTQSIYAPYTEEEVKVKLHDMEMIVENGHVYLPAEVKEAESYINGWNKFPDVLKAMMETDLNPNNTQEVADIPLEDEQQATISARGRITAQESQSAFNVPGAMEYFIEIQSTNEQPFTLQGLNINRGRCGFSTGDFYSKMPVTMNYSQTVKYLLKCKGDQVLEAELITDQGSLSITF</sequence>
<dbReference type="RefSeq" id="WP_065993178.1">
    <property type="nucleotide sequence ID" value="NZ_CP029397.2"/>
</dbReference>